<comment type="caution">
    <text evidence="4">The sequence shown here is derived from an EMBL/GenBank/DDBJ whole genome shotgun (WGS) entry which is preliminary data.</text>
</comment>
<organism evidence="4 5">
    <name type="scientific">Lactuca virosa</name>
    <dbReference type="NCBI Taxonomy" id="75947"/>
    <lineage>
        <taxon>Eukaryota</taxon>
        <taxon>Viridiplantae</taxon>
        <taxon>Streptophyta</taxon>
        <taxon>Embryophyta</taxon>
        <taxon>Tracheophyta</taxon>
        <taxon>Spermatophyta</taxon>
        <taxon>Magnoliopsida</taxon>
        <taxon>eudicotyledons</taxon>
        <taxon>Gunneridae</taxon>
        <taxon>Pentapetalae</taxon>
        <taxon>asterids</taxon>
        <taxon>campanulids</taxon>
        <taxon>Asterales</taxon>
        <taxon>Asteraceae</taxon>
        <taxon>Cichorioideae</taxon>
        <taxon>Cichorieae</taxon>
        <taxon>Lactucinae</taxon>
        <taxon>Lactuca</taxon>
    </lineage>
</organism>
<evidence type="ECO:0000313" key="4">
    <source>
        <dbReference type="EMBL" id="CAH1441831.1"/>
    </source>
</evidence>
<dbReference type="PANTHER" id="PTHR33463">
    <property type="entry name" value="NB-ARC DOMAIN-CONTAINING PROTEIN-RELATED"/>
    <property type="match status" value="1"/>
</dbReference>
<evidence type="ECO:0000259" key="3">
    <source>
        <dbReference type="Pfam" id="PF23247"/>
    </source>
</evidence>
<dbReference type="InterPro" id="IPR002182">
    <property type="entry name" value="NB-ARC"/>
</dbReference>
<keyword evidence="5" id="KW-1185">Reference proteome</keyword>
<dbReference type="Pfam" id="PF23247">
    <property type="entry name" value="LRR_RPS2"/>
    <property type="match status" value="1"/>
</dbReference>
<dbReference type="Proteomes" id="UP001157418">
    <property type="component" value="Unassembled WGS sequence"/>
</dbReference>
<evidence type="ECO:0000256" key="1">
    <source>
        <dbReference type="ARBA" id="ARBA00022821"/>
    </source>
</evidence>
<dbReference type="GO" id="GO:0043531">
    <property type="term" value="F:ADP binding"/>
    <property type="evidence" value="ECO:0007669"/>
    <property type="project" value="InterPro"/>
</dbReference>
<sequence length="471" mass="53953">MEFVSTIISPVIESLMVPVKKQLEYIFSSTKHVINMNTRMKQLDAASLDVKNHMEEQLKRVAEDKKMFDYVVKVVIGQQIDMFSIQQTVAEYMGESLTETSKTTRADRLRITFGNLSKGRSKVLVILDDVWETIELKDIGLSPFHNDFKLLLTSRNKNICNKIAVEANLDLTLVRVDVMEEVEALNFFWQITGVSKQHDVELNQIGSEIVRRCGFLPLAINFGHCETVRALKRHQTTCNRDCEEELKFLSLERLPKLIGLCNTANVIELPKLVELKLDGLPNFTTIYPENTSATSSMPSNMSSNQPFLNKEMLIPKLEILKILSMDKLKEIWPCQFSGNDQVNTCMLREIHVKGCDNLVNLFPTNPMSLLRHLEEISVFQCGSIEVLFDINMSCVGEIEERSSNLRYIWVCNSQKLRELWRMKGESSFDILIHNFQAVKSIVISGCESFVNIFTPTATSSDVRTLMNEYRW</sequence>
<dbReference type="InterPro" id="IPR027417">
    <property type="entry name" value="P-loop_NTPase"/>
</dbReference>
<protein>
    <recommendedName>
        <fullName evidence="6">NB-ARC domain-containing protein</fullName>
    </recommendedName>
</protein>
<proteinExistence type="predicted"/>
<dbReference type="Pfam" id="PF00931">
    <property type="entry name" value="NB-ARC"/>
    <property type="match status" value="1"/>
</dbReference>
<dbReference type="EMBL" id="CAKMRJ010005412">
    <property type="protein sequence ID" value="CAH1441831.1"/>
    <property type="molecule type" value="Genomic_DNA"/>
</dbReference>
<feature type="domain" description="Disease resistance protein At4g27190-like leucine-rich repeats" evidence="3">
    <location>
        <begin position="317"/>
        <end position="458"/>
    </location>
</feature>
<keyword evidence="1" id="KW-0611">Plant defense</keyword>
<dbReference type="SUPFAM" id="SSF52540">
    <property type="entry name" value="P-loop containing nucleoside triphosphate hydrolases"/>
    <property type="match status" value="1"/>
</dbReference>
<evidence type="ECO:0000259" key="2">
    <source>
        <dbReference type="Pfam" id="PF00931"/>
    </source>
</evidence>
<dbReference type="InterPro" id="IPR057135">
    <property type="entry name" value="At4g27190-like_LRR"/>
</dbReference>
<reference evidence="4 5" key="1">
    <citation type="submission" date="2022-01" db="EMBL/GenBank/DDBJ databases">
        <authorList>
            <person name="Xiong W."/>
            <person name="Schranz E."/>
        </authorList>
    </citation>
    <scope>NUCLEOTIDE SEQUENCE [LARGE SCALE GENOMIC DNA]</scope>
</reference>
<dbReference type="Gene3D" id="3.40.50.300">
    <property type="entry name" value="P-loop containing nucleotide triphosphate hydrolases"/>
    <property type="match status" value="1"/>
</dbReference>
<feature type="domain" description="NB-ARC" evidence="2">
    <location>
        <begin position="59"/>
        <end position="191"/>
    </location>
</feature>
<evidence type="ECO:0008006" key="6">
    <source>
        <dbReference type="Google" id="ProtNLM"/>
    </source>
</evidence>
<evidence type="ECO:0000313" key="5">
    <source>
        <dbReference type="Proteomes" id="UP001157418"/>
    </source>
</evidence>
<dbReference type="PANTHER" id="PTHR33463:SF222">
    <property type="entry name" value="NB-ARC-RELATED"/>
    <property type="match status" value="1"/>
</dbReference>
<dbReference type="AlphaFoldDB" id="A0AAU9NVL8"/>
<dbReference type="InterPro" id="IPR050905">
    <property type="entry name" value="Plant_NBS-LRR"/>
</dbReference>
<accession>A0AAU9NVL8</accession>
<gene>
    <name evidence="4" type="ORF">LVIROSA_LOCUS27865</name>
</gene>
<name>A0AAU9NVL8_9ASTR</name>